<dbReference type="SUPFAM" id="SSF47598">
    <property type="entry name" value="Ribbon-helix-helix"/>
    <property type="match status" value="1"/>
</dbReference>
<dbReference type="Proteomes" id="UP001519292">
    <property type="component" value="Unassembled WGS sequence"/>
</dbReference>
<evidence type="ECO:0000313" key="2">
    <source>
        <dbReference type="Proteomes" id="UP001519292"/>
    </source>
</evidence>
<proteinExistence type="predicted"/>
<comment type="caution">
    <text evidence="1">The sequence shown here is derived from an EMBL/GenBank/DDBJ whole genome shotgun (WGS) entry which is preliminary data.</text>
</comment>
<dbReference type="Gene3D" id="1.10.1220.10">
    <property type="entry name" value="Met repressor-like"/>
    <property type="match status" value="1"/>
</dbReference>
<protein>
    <submittedName>
        <fullName evidence="1">HicB family RNase H-like nuclease</fullName>
    </submittedName>
</protein>
<gene>
    <name evidence="1" type="ORF">J2Z60_001731</name>
</gene>
<dbReference type="EMBL" id="JAGGLU010000011">
    <property type="protein sequence ID" value="MBP2058546.1"/>
    <property type="molecule type" value="Genomic_DNA"/>
</dbReference>
<dbReference type="InterPro" id="IPR035069">
    <property type="entry name" value="TTHA1013/TTHA0281-like"/>
</dbReference>
<dbReference type="InterPro" id="IPR013321">
    <property type="entry name" value="Arc_rbn_hlx_hlx"/>
</dbReference>
<evidence type="ECO:0000313" key="1">
    <source>
        <dbReference type="EMBL" id="MBP2058546.1"/>
    </source>
</evidence>
<dbReference type="SUPFAM" id="SSF143100">
    <property type="entry name" value="TTHA1013/TTHA0281-like"/>
    <property type="match status" value="1"/>
</dbReference>
<dbReference type="InterPro" id="IPR008651">
    <property type="entry name" value="Uncharacterised_HicB"/>
</dbReference>
<name>A0ABS4MGV6_9LACO</name>
<dbReference type="Pfam" id="PF05534">
    <property type="entry name" value="HicB"/>
    <property type="match status" value="1"/>
</dbReference>
<reference evidence="1 2" key="1">
    <citation type="submission" date="2021-03" db="EMBL/GenBank/DDBJ databases">
        <title>Genomic Encyclopedia of Type Strains, Phase IV (KMG-IV): sequencing the most valuable type-strain genomes for metagenomic binning, comparative biology and taxonomic classification.</title>
        <authorList>
            <person name="Goeker M."/>
        </authorList>
    </citation>
    <scope>NUCLEOTIDE SEQUENCE [LARGE SCALE GENOMIC DNA]</scope>
    <source>
        <strain evidence="1 2">DSM 101872</strain>
    </source>
</reference>
<organism evidence="1 2">
    <name type="scientific">Lactobacillus colini</name>
    <dbReference type="NCBI Taxonomy" id="1819254"/>
    <lineage>
        <taxon>Bacteria</taxon>
        <taxon>Bacillati</taxon>
        <taxon>Bacillota</taxon>
        <taxon>Bacilli</taxon>
        <taxon>Lactobacillales</taxon>
        <taxon>Lactobacillaceae</taxon>
        <taxon>Lactobacillus</taxon>
    </lineage>
</organism>
<dbReference type="RefSeq" id="WP_209687278.1">
    <property type="nucleotide sequence ID" value="NZ_JAGGLU010000011.1"/>
</dbReference>
<dbReference type="InterPro" id="IPR010985">
    <property type="entry name" value="Ribbon_hlx_hlx"/>
</dbReference>
<accession>A0ABS4MGV6</accession>
<sequence>MKKLMEYKGYYGTVEYSLEDEILHGKVVGINGLLSYEGETIKDLEEDFHGVVNEYLTDCKTNGITPQKSYKGIFNIRITPELHRDLALAAEAKGETLNKFIGEALNNYLHS</sequence>
<keyword evidence="2" id="KW-1185">Reference proteome</keyword>